<dbReference type="SUPFAM" id="SSF51206">
    <property type="entry name" value="cAMP-binding domain-like"/>
    <property type="match status" value="3"/>
</dbReference>
<protein>
    <recommendedName>
        <fullName evidence="2">Cyclic nucleotide-binding domain-containing protein</fullName>
    </recommendedName>
</protein>
<dbReference type="GO" id="GO:0005829">
    <property type="term" value="C:cytosol"/>
    <property type="evidence" value="ECO:0007669"/>
    <property type="project" value="TreeGrafter"/>
</dbReference>
<dbReference type="PROSITE" id="PS50042">
    <property type="entry name" value="CNMP_BINDING_3"/>
    <property type="match status" value="2"/>
</dbReference>
<evidence type="ECO:0000256" key="1">
    <source>
        <dbReference type="SAM" id="MobiDB-lite"/>
    </source>
</evidence>
<proteinExistence type="predicted"/>
<accession>A0A7S3PV55</accession>
<dbReference type="EMBL" id="HBIO01002068">
    <property type="protein sequence ID" value="CAE0456656.1"/>
    <property type="molecule type" value="Transcribed_RNA"/>
</dbReference>
<sequence length="488" mass="54871">MGNRHHHEKESPLPSDSRVLSSFVGIDDGNLQDIRGISISKSKKKSSKRQNSNGMNNVTSSESETQSFHLRNRTPSAPHANICMRPVIMNENYVPPIFGKSEENRRFIRQAVKGKFFFGELQEDDYELLIDAFEIYHAKNGEKIITEGETGDYFYIIESGKVEFSKNDNNGVRVIGKAVEGKAFGDLALLYDCPRKATVTAFSVPCTLWRLDQKTFRQILANSRLEKDQELMRALKKVHSLKHLSSHALLLKVAAVAIYQSFRQGEYIIRKGTPGNHFYFLTKGSALVKNIVGQEKITENTLNVGDFFGERALIHNEPRAADVIAVEDTSTMSLSREDFLRIIGPFEKLVEKESRIRNLKSVPILAQTSEITASQYVEIAECIEEESVSSGEFFYTEGEEWLQTIYFVRSGKVLLSSSDESKCREVTAGGFFGIDGIKFLETPLDSAEVVEDAVIGLLTLSHVEEVLACKSEEKKRIGKRESCEDLRA</sequence>
<feature type="domain" description="Cyclic nucleotide-binding" evidence="2">
    <location>
        <begin position="117"/>
        <end position="237"/>
    </location>
</feature>
<reference evidence="3" key="1">
    <citation type="submission" date="2021-01" db="EMBL/GenBank/DDBJ databases">
        <authorList>
            <person name="Corre E."/>
            <person name="Pelletier E."/>
            <person name="Niang G."/>
            <person name="Scheremetjew M."/>
            <person name="Finn R."/>
            <person name="Kale V."/>
            <person name="Holt S."/>
            <person name="Cochrane G."/>
            <person name="Meng A."/>
            <person name="Brown T."/>
            <person name="Cohen L."/>
        </authorList>
    </citation>
    <scope>NUCLEOTIDE SEQUENCE</scope>
    <source>
        <strain evidence="3">MM31A-1</strain>
    </source>
</reference>
<name>A0A7S3PV55_9STRA</name>
<dbReference type="PANTHER" id="PTHR11635:SF152">
    <property type="entry name" value="CAMP-DEPENDENT PROTEIN KINASE TYPE I REGULATORY SUBUNIT-RELATED"/>
    <property type="match status" value="1"/>
</dbReference>
<dbReference type="CDD" id="cd00038">
    <property type="entry name" value="CAP_ED"/>
    <property type="match status" value="3"/>
</dbReference>
<dbReference type="PROSITE" id="PS00889">
    <property type="entry name" value="CNMP_BINDING_2"/>
    <property type="match status" value="1"/>
</dbReference>
<dbReference type="InterPro" id="IPR018490">
    <property type="entry name" value="cNMP-bd_dom_sf"/>
</dbReference>
<evidence type="ECO:0000259" key="2">
    <source>
        <dbReference type="PROSITE" id="PS50042"/>
    </source>
</evidence>
<dbReference type="InterPro" id="IPR050503">
    <property type="entry name" value="cAMP-dep_PK_reg_su-like"/>
</dbReference>
<dbReference type="PANTHER" id="PTHR11635">
    <property type="entry name" value="CAMP-DEPENDENT PROTEIN KINASE REGULATORY CHAIN"/>
    <property type="match status" value="1"/>
</dbReference>
<feature type="region of interest" description="Disordered" evidence="1">
    <location>
        <begin position="1"/>
        <end position="21"/>
    </location>
</feature>
<dbReference type="GO" id="GO:0005952">
    <property type="term" value="C:cAMP-dependent protein kinase complex"/>
    <property type="evidence" value="ECO:0007669"/>
    <property type="project" value="InterPro"/>
</dbReference>
<dbReference type="Gene3D" id="2.60.120.10">
    <property type="entry name" value="Jelly Rolls"/>
    <property type="match status" value="3"/>
</dbReference>
<gene>
    <name evidence="3" type="ORF">CDEB00056_LOCUS1497</name>
</gene>
<feature type="domain" description="Cyclic nucleotide-binding" evidence="2">
    <location>
        <begin position="262"/>
        <end position="345"/>
    </location>
</feature>
<dbReference type="Pfam" id="PF00027">
    <property type="entry name" value="cNMP_binding"/>
    <property type="match status" value="2"/>
</dbReference>
<dbReference type="PRINTS" id="PR00103">
    <property type="entry name" value="CAMPKINASE"/>
</dbReference>
<dbReference type="InterPro" id="IPR000595">
    <property type="entry name" value="cNMP-bd_dom"/>
</dbReference>
<organism evidence="3">
    <name type="scientific">Chaetoceros debilis</name>
    <dbReference type="NCBI Taxonomy" id="122233"/>
    <lineage>
        <taxon>Eukaryota</taxon>
        <taxon>Sar</taxon>
        <taxon>Stramenopiles</taxon>
        <taxon>Ochrophyta</taxon>
        <taxon>Bacillariophyta</taxon>
        <taxon>Coscinodiscophyceae</taxon>
        <taxon>Chaetocerotophycidae</taxon>
        <taxon>Chaetocerotales</taxon>
        <taxon>Chaetocerotaceae</taxon>
        <taxon>Chaetoceros</taxon>
    </lineage>
</organism>
<feature type="compositionally biased region" description="Polar residues" evidence="1">
    <location>
        <begin position="49"/>
        <end position="75"/>
    </location>
</feature>
<dbReference type="PROSITE" id="PS00888">
    <property type="entry name" value="CNMP_BINDING_1"/>
    <property type="match status" value="2"/>
</dbReference>
<dbReference type="InterPro" id="IPR018488">
    <property type="entry name" value="cNMP-bd_CS"/>
</dbReference>
<dbReference type="SMART" id="SM00100">
    <property type="entry name" value="cNMP"/>
    <property type="match status" value="3"/>
</dbReference>
<evidence type="ECO:0000313" key="3">
    <source>
        <dbReference type="EMBL" id="CAE0456656.1"/>
    </source>
</evidence>
<dbReference type="AlphaFoldDB" id="A0A7S3PV55"/>
<feature type="region of interest" description="Disordered" evidence="1">
    <location>
        <begin position="37"/>
        <end position="77"/>
    </location>
</feature>
<dbReference type="InterPro" id="IPR014710">
    <property type="entry name" value="RmlC-like_jellyroll"/>
</dbReference>